<dbReference type="CDD" id="cd04332">
    <property type="entry name" value="YbaK_like"/>
    <property type="match status" value="1"/>
</dbReference>
<dbReference type="GO" id="GO:0002161">
    <property type="term" value="F:aminoacyl-tRNA deacylase activity"/>
    <property type="evidence" value="ECO:0007669"/>
    <property type="project" value="InterPro"/>
</dbReference>
<organism evidence="2 3">
    <name type="scientific">candidate division KSB3 bacterium</name>
    <dbReference type="NCBI Taxonomy" id="2044937"/>
    <lineage>
        <taxon>Bacteria</taxon>
        <taxon>candidate division KSB3</taxon>
    </lineage>
</organism>
<dbReference type="InterPro" id="IPR036754">
    <property type="entry name" value="YbaK/aa-tRNA-synt-asso_dom_sf"/>
</dbReference>
<dbReference type="PANTHER" id="PTHR30411:SF1">
    <property type="entry name" value="CYTOPLASMIC PROTEIN"/>
    <property type="match status" value="1"/>
</dbReference>
<gene>
    <name evidence="2" type="ORF">GF339_11145</name>
</gene>
<feature type="domain" description="YbaK/aminoacyl-tRNA synthetase-associated" evidence="1">
    <location>
        <begin position="22"/>
        <end position="144"/>
    </location>
</feature>
<accession>A0A9D5JWC8</accession>
<protein>
    <recommendedName>
        <fullName evidence="1">YbaK/aminoacyl-tRNA synthetase-associated domain-containing protein</fullName>
    </recommendedName>
</protein>
<reference evidence="2" key="1">
    <citation type="submission" date="2019-11" db="EMBL/GenBank/DDBJ databases">
        <title>Microbial mats filling the niche in hypersaline microbial mats.</title>
        <authorList>
            <person name="Wong H.L."/>
            <person name="Macleod F.I."/>
            <person name="White R.A. III"/>
            <person name="Burns B.P."/>
        </authorList>
    </citation>
    <scope>NUCLEOTIDE SEQUENCE</scope>
    <source>
        <strain evidence="2">Rbin_158</strain>
    </source>
</reference>
<comment type="caution">
    <text evidence="2">The sequence shown here is derived from an EMBL/GenBank/DDBJ whole genome shotgun (WGS) entry which is preliminary data.</text>
</comment>
<sequence length="161" mass="17852">MIYETILGWLTERGVAFRLHAHEAVRTIDDAEQKAPVLVEKLIKTVAFRVKDGGWVLAGVRSSDRIDYRKLAAVLGVNRRQLRSVSPQEIESELGFEVGGVGPFPVRDDVTVIFDRHLRNAGTIYCGSGKNTQTLELAFEDLVEMTAGEIQAITREANDSP</sequence>
<proteinExistence type="predicted"/>
<dbReference type="PANTHER" id="PTHR30411">
    <property type="entry name" value="CYTOPLASMIC PROTEIN"/>
    <property type="match status" value="1"/>
</dbReference>
<name>A0A9D5JWC8_9BACT</name>
<evidence type="ECO:0000313" key="3">
    <source>
        <dbReference type="Proteomes" id="UP000649604"/>
    </source>
</evidence>
<evidence type="ECO:0000259" key="1">
    <source>
        <dbReference type="Pfam" id="PF04073"/>
    </source>
</evidence>
<dbReference type="InterPro" id="IPR007214">
    <property type="entry name" value="YbaK/aa-tRNA-synth-assoc-dom"/>
</dbReference>
<dbReference type="Proteomes" id="UP000649604">
    <property type="component" value="Unassembled WGS sequence"/>
</dbReference>
<dbReference type="Pfam" id="PF04073">
    <property type="entry name" value="tRNA_edit"/>
    <property type="match status" value="1"/>
</dbReference>
<dbReference type="AlphaFoldDB" id="A0A9D5JWC8"/>
<dbReference type="SUPFAM" id="SSF55826">
    <property type="entry name" value="YbaK/ProRS associated domain"/>
    <property type="match status" value="1"/>
</dbReference>
<dbReference type="Gene3D" id="3.90.960.10">
    <property type="entry name" value="YbaK/aminoacyl-tRNA synthetase-associated domain"/>
    <property type="match status" value="1"/>
</dbReference>
<evidence type="ECO:0000313" key="2">
    <source>
        <dbReference type="EMBL" id="MBD3325132.1"/>
    </source>
</evidence>
<dbReference type="EMBL" id="WJJP01000361">
    <property type="protein sequence ID" value="MBD3325132.1"/>
    <property type="molecule type" value="Genomic_DNA"/>
</dbReference>